<protein>
    <recommendedName>
        <fullName evidence="4">Sulfotransferase domain-containing protein</fullName>
    </recommendedName>
</protein>
<dbReference type="Gene3D" id="3.40.50.300">
    <property type="entry name" value="P-loop containing nucleotide triphosphate hydrolases"/>
    <property type="match status" value="1"/>
</dbReference>
<reference evidence="3" key="1">
    <citation type="submission" date="2012-12" db="EMBL/GenBank/DDBJ databases">
        <authorList>
            <person name="Hellsten U."/>
            <person name="Grimwood J."/>
            <person name="Chapman J.A."/>
            <person name="Shapiro H."/>
            <person name="Aerts A."/>
            <person name="Otillar R.P."/>
            <person name="Terry A.Y."/>
            <person name="Boore J.L."/>
            <person name="Simakov O."/>
            <person name="Marletaz F."/>
            <person name="Cho S.-J."/>
            <person name="Edsinger-Gonzales E."/>
            <person name="Havlak P."/>
            <person name="Kuo D.-H."/>
            <person name="Larsson T."/>
            <person name="Lv J."/>
            <person name="Arendt D."/>
            <person name="Savage R."/>
            <person name="Osoegawa K."/>
            <person name="de Jong P."/>
            <person name="Lindberg D.R."/>
            <person name="Seaver E.C."/>
            <person name="Weisblat D.A."/>
            <person name="Putnam N.H."/>
            <person name="Grigoriev I.V."/>
            <person name="Rokhsar D.S."/>
        </authorList>
    </citation>
    <scope>NUCLEOTIDE SEQUENCE</scope>
    <source>
        <strain evidence="3">I ESC-2004</strain>
    </source>
</reference>
<proteinExistence type="predicted"/>
<accession>R7VE54</accession>
<reference evidence="2" key="3">
    <citation type="submission" date="2015-06" db="UniProtKB">
        <authorList>
            <consortium name="EnsemblMetazoa"/>
        </authorList>
    </citation>
    <scope>IDENTIFICATION</scope>
</reference>
<dbReference type="PANTHER" id="PTHR10704">
    <property type="entry name" value="CARBOHYDRATE SULFOTRANSFERASE"/>
    <property type="match status" value="1"/>
</dbReference>
<dbReference type="GO" id="GO:0006044">
    <property type="term" value="P:N-acetylglucosamine metabolic process"/>
    <property type="evidence" value="ECO:0007669"/>
    <property type="project" value="TreeGrafter"/>
</dbReference>
<dbReference type="InterPro" id="IPR051135">
    <property type="entry name" value="Gal/GlcNAc/GalNAc_ST"/>
</dbReference>
<evidence type="ECO:0000313" key="2">
    <source>
        <dbReference type="EnsemblMetazoa" id="CapteP184981"/>
    </source>
</evidence>
<dbReference type="EMBL" id="AMQN01017227">
    <property type="status" value="NOT_ANNOTATED_CDS"/>
    <property type="molecule type" value="Genomic_DNA"/>
</dbReference>
<dbReference type="HOGENOM" id="CLU_767781_0_0_1"/>
<sequence>MEMVLRSVATCSLSTLPTSFLLHTWWSGFATNMTNVFGYISCLEISGIHAHHNYLACVDRYLSAICPRKFDPNDERTWICADYLWYGRKVARPGEANFKSKTEGFLQCVDKFAIPIKSCAVNHLDSVCASKSVRAIKTVRMTLTDTLQVMDRISSDYRIISLTREPIGVINSRVKGSFAQGFYERQNVSRMAELYCQMSVEIHNSQTNLPMKIRTMEVSHAQVVAQPIRTFSEIFEFIGMLSIPDGSRMFLEAARRRYSAKSQDPYSLEFVRQVSAHACSRAVEQTALFVFAPQLNWLNSLFQDKPPDVQMKKYMIVACDNCGSFLVEEVSPTWHRHFLCLNLATKMVEERQWQKAFLLWH</sequence>
<keyword evidence="3" id="KW-1185">Reference proteome</keyword>
<evidence type="ECO:0000313" key="1">
    <source>
        <dbReference type="EMBL" id="ELU16847.1"/>
    </source>
</evidence>
<organism evidence="1">
    <name type="scientific">Capitella teleta</name>
    <name type="common">Polychaete worm</name>
    <dbReference type="NCBI Taxonomy" id="283909"/>
    <lineage>
        <taxon>Eukaryota</taxon>
        <taxon>Metazoa</taxon>
        <taxon>Spiralia</taxon>
        <taxon>Lophotrochozoa</taxon>
        <taxon>Annelida</taxon>
        <taxon>Polychaeta</taxon>
        <taxon>Sedentaria</taxon>
        <taxon>Scolecida</taxon>
        <taxon>Capitellidae</taxon>
        <taxon>Capitella</taxon>
    </lineage>
</organism>
<dbReference type="EnsemblMetazoa" id="CapteT184981">
    <property type="protein sequence ID" value="CapteP184981"/>
    <property type="gene ID" value="CapteG184981"/>
</dbReference>
<dbReference type="GO" id="GO:0001517">
    <property type="term" value="F:N-acetylglucosamine 6-O-sulfotransferase activity"/>
    <property type="evidence" value="ECO:0007669"/>
    <property type="project" value="TreeGrafter"/>
</dbReference>
<dbReference type="EMBL" id="KB292877">
    <property type="protein sequence ID" value="ELU16847.1"/>
    <property type="molecule type" value="Genomic_DNA"/>
</dbReference>
<dbReference type="Proteomes" id="UP000014760">
    <property type="component" value="Unassembled WGS sequence"/>
</dbReference>
<name>R7VE54_CAPTE</name>
<dbReference type="SUPFAM" id="SSF52540">
    <property type="entry name" value="P-loop containing nucleoside triphosphate hydrolases"/>
    <property type="match status" value="1"/>
</dbReference>
<dbReference type="AlphaFoldDB" id="R7VE54"/>
<dbReference type="PANTHER" id="PTHR10704:SF44">
    <property type="entry name" value="LD35051P-RELATED"/>
    <property type="match status" value="1"/>
</dbReference>
<reference evidence="1 3" key="2">
    <citation type="journal article" date="2013" name="Nature">
        <title>Insights into bilaterian evolution from three spiralian genomes.</title>
        <authorList>
            <person name="Simakov O."/>
            <person name="Marletaz F."/>
            <person name="Cho S.J."/>
            <person name="Edsinger-Gonzales E."/>
            <person name="Havlak P."/>
            <person name="Hellsten U."/>
            <person name="Kuo D.H."/>
            <person name="Larsson T."/>
            <person name="Lv J."/>
            <person name="Arendt D."/>
            <person name="Savage R."/>
            <person name="Osoegawa K."/>
            <person name="de Jong P."/>
            <person name="Grimwood J."/>
            <person name="Chapman J.A."/>
            <person name="Shapiro H."/>
            <person name="Aerts A."/>
            <person name="Otillar R.P."/>
            <person name="Terry A.Y."/>
            <person name="Boore J.L."/>
            <person name="Grigoriev I.V."/>
            <person name="Lindberg D.R."/>
            <person name="Seaver E.C."/>
            <person name="Weisblat D.A."/>
            <person name="Putnam N.H."/>
            <person name="Rokhsar D.S."/>
        </authorList>
    </citation>
    <scope>NUCLEOTIDE SEQUENCE</scope>
    <source>
        <strain evidence="1 3">I ESC-2004</strain>
    </source>
</reference>
<evidence type="ECO:0000313" key="3">
    <source>
        <dbReference type="Proteomes" id="UP000014760"/>
    </source>
</evidence>
<dbReference type="GO" id="GO:0006790">
    <property type="term" value="P:sulfur compound metabolic process"/>
    <property type="evidence" value="ECO:0007669"/>
    <property type="project" value="TreeGrafter"/>
</dbReference>
<gene>
    <name evidence="1" type="ORF">CAPTEDRAFT_184981</name>
</gene>
<dbReference type="InterPro" id="IPR027417">
    <property type="entry name" value="P-loop_NTPase"/>
</dbReference>
<evidence type="ECO:0008006" key="4">
    <source>
        <dbReference type="Google" id="ProtNLM"/>
    </source>
</evidence>